<evidence type="ECO:0000313" key="2">
    <source>
        <dbReference type="Proteomes" id="UP000314294"/>
    </source>
</evidence>
<dbReference type="AlphaFoldDB" id="A0A4Z2IGW5"/>
<reference evidence="1 2" key="1">
    <citation type="submission" date="2019-03" db="EMBL/GenBank/DDBJ databases">
        <title>First draft genome of Liparis tanakae, snailfish: a comprehensive survey of snailfish specific genes.</title>
        <authorList>
            <person name="Kim W."/>
            <person name="Song I."/>
            <person name="Jeong J.-H."/>
            <person name="Kim D."/>
            <person name="Kim S."/>
            <person name="Ryu S."/>
            <person name="Song J.Y."/>
            <person name="Lee S.K."/>
        </authorList>
    </citation>
    <scope>NUCLEOTIDE SEQUENCE [LARGE SCALE GENOMIC DNA]</scope>
    <source>
        <tissue evidence="1">Muscle</tissue>
    </source>
</reference>
<name>A0A4Z2IGW5_9TELE</name>
<organism evidence="1 2">
    <name type="scientific">Liparis tanakae</name>
    <name type="common">Tanaka's snailfish</name>
    <dbReference type="NCBI Taxonomy" id="230148"/>
    <lineage>
        <taxon>Eukaryota</taxon>
        <taxon>Metazoa</taxon>
        <taxon>Chordata</taxon>
        <taxon>Craniata</taxon>
        <taxon>Vertebrata</taxon>
        <taxon>Euteleostomi</taxon>
        <taxon>Actinopterygii</taxon>
        <taxon>Neopterygii</taxon>
        <taxon>Teleostei</taxon>
        <taxon>Neoteleostei</taxon>
        <taxon>Acanthomorphata</taxon>
        <taxon>Eupercaria</taxon>
        <taxon>Perciformes</taxon>
        <taxon>Cottioidei</taxon>
        <taxon>Cottales</taxon>
        <taxon>Liparidae</taxon>
        <taxon>Liparis</taxon>
    </lineage>
</organism>
<keyword evidence="2" id="KW-1185">Reference proteome</keyword>
<evidence type="ECO:0000313" key="1">
    <source>
        <dbReference type="EMBL" id="TNN77196.1"/>
    </source>
</evidence>
<dbReference type="EMBL" id="SRLO01000085">
    <property type="protein sequence ID" value="TNN77196.1"/>
    <property type="molecule type" value="Genomic_DNA"/>
</dbReference>
<proteinExistence type="predicted"/>
<sequence length="65" mass="7627">MDTLETRRMEMLEEFKKTPTERFRFSSISIFPRRHEEIVTFVLGIVDFFLCCGVGGPEESLKLLI</sequence>
<protein>
    <submittedName>
        <fullName evidence="1">Uncharacterized protein</fullName>
    </submittedName>
</protein>
<comment type="caution">
    <text evidence="1">The sequence shown here is derived from an EMBL/GenBank/DDBJ whole genome shotgun (WGS) entry which is preliminary data.</text>
</comment>
<dbReference type="Proteomes" id="UP000314294">
    <property type="component" value="Unassembled WGS sequence"/>
</dbReference>
<gene>
    <name evidence="1" type="ORF">EYF80_012501</name>
</gene>
<accession>A0A4Z2IGW5</accession>